<evidence type="ECO:0000256" key="3">
    <source>
        <dbReference type="ARBA" id="ARBA00023136"/>
    </source>
</evidence>
<comment type="caution">
    <text evidence="6">The sequence shown here is derived from an EMBL/GenBank/DDBJ whole genome shotgun (WGS) entry which is preliminary data.</text>
</comment>
<organism evidence="6 7">
    <name type="scientific">Marinibaculum pumilum</name>
    <dbReference type="NCBI Taxonomy" id="1766165"/>
    <lineage>
        <taxon>Bacteria</taxon>
        <taxon>Pseudomonadati</taxon>
        <taxon>Pseudomonadota</taxon>
        <taxon>Alphaproteobacteria</taxon>
        <taxon>Rhodospirillales</taxon>
        <taxon>Rhodospirillaceae</taxon>
        <taxon>Marinibaculum</taxon>
    </lineage>
</organism>
<dbReference type="SUPFAM" id="SSF103473">
    <property type="entry name" value="MFS general substrate transporter"/>
    <property type="match status" value="1"/>
</dbReference>
<dbReference type="Pfam" id="PF07690">
    <property type="entry name" value="MFS_1"/>
    <property type="match status" value="1"/>
</dbReference>
<feature type="transmembrane region" description="Helical" evidence="4">
    <location>
        <begin position="372"/>
        <end position="395"/>
    </location>
</feature>
<dbReference type="PROSITE" id="PS50850">
    <property type="entry name" value="MFS"/>
    <property type="match status" value="1"/>
</dbReference>
<dbReference type="EMBL" id="JBHRTR010000005">
    <property type="protein sequence ID" value="MFC3225806.1"/>
    <property type="molecule type" value="Genomic_DNA"/>
</dbReference>
<dbReference type="PANTHER" id="PTHR23534">
    <property type="entry name" value="MFS PERMEASE"/>
    <property type="match status" value="1"/>
</dbReference>
<feature type="transmembrane region" description="Helical" evidence="4">
    <location>
        <begin position="55"/>
        <end position="77"/>
    </location>
</feature>
<feature type="transmembrane region" description="Helical" evidence="4">
    <location>
        <begin position="28"/>
        <end position="49"/>
    </location>
</feature>
<dbReference type="InterPro" id="IPR011701">
    <property type="entry name" value="MFS"/>
</dbReference>
<feature type="transmembrane region" description="Helical" evidence="4">
    <location>
        <begin position="109"/>
        <end position="129"/>
    </location>
</feature>
<keyword evidence="3 4" id="KW-0472">Membrane</keyword>
<dbReference type="PANTHER" id="PTHR23534:SF1">
    <property type="entry name" value="MAJOR FACILITATOR SUPERFAMILY PROTEIN"/>
    <property type="match status" value="1"/>
</dbReference>
<accession>A0ABV7KU44</accession>
<proteinExistence type="predicted"/>
<keyword evidence="2 4" id="KW-1133">Transmembrane helix</keyword>
<feature type="domain" description="Major facilitator superfamily (MFS) profile" evidence="5">
    <location>
        <begin position="222"/>
        <end position="404"/>
    </location>
</feature>
<dbReference type="InterPro" id="IPR036259">
    <property type="entry name" value="MFS_trans_sf"/>
</dbReference>
<keyword evidence="7" id="KW-1185">Reference proteome</keyword>
<feature type="transmembrane region" description="Helical" evidence="4">
    <location>
        <begin position="141"/>
        <end position="161"/>
    </location>
</feature>
<feature type="transmembrane region" description="Helical" evidence="4">
    <location>
        <begin position="173"/>
        <end position="197"/>
    </location>
</feature>
<sequence length="404" mass="42716">MVTSTEGAAAAPAPSVWRNVPILSLGQALFVSGMSIQISVGGLVGYGLAEDKGTATLPVAATVVGTALFTVPAAFYMRRFGRRAGFILGGVFGTFSALLSAYAVNEGMFWLFVFSSLLFGAFNATAQYYRFAAVDGAPERVRARAISFVMAGGVIAAFAGPEIAKHTRDLFEPVLYLGAYLAVAVISVLACLLLAFLRIPPMTAAQRAETGRPLTQIMAQPVFIAAVVSAVVGYATMSFLMTATPLAMQVCGFAFDPTATVIQFHVLAMFLPSFVTGSLIDRFGVRTIIITGGILNLAGILCGWSGITWWNFWANLVLLGIGWNFMFIGGTTLLTRTYTVAERAKSQAANDFLVFGGMAIASLSSGKVLHEFGWETVVLVAIPAVVAAIVVVALFGGRRPMLVE</sequence>
<evidence type="ECO:0000256" key="4">
    <source>
        <dbReference type="SAM" id="Phobius"/>
    </source>
</evidence>
<name>A0ABV7KU44_9PROT</name>
<feature type="transmembrane region" description="Helical" evidence="4">
    <location>
        <begin position="84"/>
        <end position="103"/>
    </location>
</feature>
<dbReference type="Gene3D" id="1.20.1250.20">
    <property type="entry name" value="MFS general substrate transporter like domains"/>
    <property type="match status" value="1"/>
</dbReference>
<gene>
    <name evidence="6" type="ORF">ACFOGJ_01090</name>
</gene>
<feature type="transmembrane region" description="Helical" evidence="4">
    <location>
        <begin position="348"/>
        <end position="366"/>
    </location>
</feature>
<dbReference type="InterPro" id="IPR020846">
    <property type="entry name" value="MFS_dom"/>
</dbReference>
<evidence type="ECO:0000256" key="2">
    <source>
        <dbReference type="ARBA" id="ARBA00022989"/>
    </source>
</evidence>
<evidence type="ECO:0000313" key="7">
    <source>
        <dbReference type="Proteomes" id="UP001595528"/>
    </source>
</evidence>
<feature type="transmembrane region" description="Helical" evidence="4">
    <location>
        <begin position="218"/>
        <end position="241"/>
    </location>
</feature>
<feature type="transmembrane region" description="Helical" evidence="4">
    <location>
        <begin position="261"/>
        <end position="280"/>
    </location>
</feature>
<feature type="transmembrane region" description="Helical" evidence="4">
    <location>
        <begin position="287"/>
        <end position="307"/>
    </location>
</feature>
<dbReference type="RefSeq" id="WP_379897540.1">
    <property type="nucleotide sequence ID" value="NZ_JBHRTR010000005.1"/>
</dbReference>
<keyword evidence="1 4" id="KW-0812">Transmembrane</keyword>
<protein>
    <submittedName>
        <fullName evidence="6">MFS transporter</fullName>
    </submittedName>
</protein>
<evidence type="ECO:0000313" key="6">
    <source>
        <dbReference type="EMBL" id="MFC3225806.1"/>
    </source>
</evidence>
<evidence type="ECO:0000259" key="5">
    <source>
        <dbReference type="PROSITE" id="PS50850"/>
    </source>
</evidence>
<reference evidence="7" key="1">
    <citation type="journal article" date="2019" name="Int. J. Syst. Evol. Microbiol.">
        <title>The Global Catalogue of Microorganisms (GCM) 10K type strain sequencing project: providing services to taxonomists for standard genome sequencing and annotation.</title>
        <authorList>
            <consortium name="The Broad Institute Genomics Platform"/>
            <consortium name="The Broad Institute Genome Sequencing Center for Infectious Disease"/>
            <person name="Wu L."/>
            <person name="Ma J."/>
        </authorList>
    </citation>
    <scope>NUCLEOTIDE SEQUENCE [LARGE SCALE GENOMIC DNA]</scope>
    <source>
        <strain evidence="7">KCTC 42964</strain>
    </source>
</reference>
<dbReference type="Proteomes" id="UP001595528">
    <property type="component" value="Unassembled WGS sequence"/>
</dbReference>
<feature type="transmembrane region" description="Helical" evidence="4">
    <location>
        <begin position="313"/>
        <end position="336"/>
    </location>
</feature>
<evidence type="ECO:0000256" key="1">
    <source>
        <dbReference type="ARBA" id="ARBA00022692"/>
    </source>
</evidence>